<feature type="transmembrane region" description="Helical" evidence="2">
    <location>
        <begin position="565"/>
        <end position="586"/>
    </location>
</feature>
<feature type="region of interest" description="Disordered" evidence="1">
    <location>
        <begin position="266"/>
        <end position="303"/>
    </location>
</feature>
<protein>
    <recommendedName>
        <fullName evidence="5">Membrane protein of ER body-like protein</fullName>
    </recommendedName>
</protein>
<evidence type="ECO:0000313" key="4">
    <source>
        <dbReference type="Proteomes" id="UP000077755"/>
    </source>
</evidence>
<dbReference type="PANTHER" id="PTHR38937:SF2">
    <property type="entry name" value="MEMBRANE PROTEIN OF ER BODY-LIKE PROTEIN ISOFORM X1"/>
    <property type="match status" value="1"/>
</dbReference>
<dbReference type="PANTHER" id="PTHR38937">
    <property type="entry name" value="MEMBRANE PROTEIN OF ER BODY-LIKE PROTEIN"/>
    <property type="match status" value="1"/>
</dbReference>
<keyword evidence="2" id="KW-0812">Transmembrane</keyword>
<dbReference type="Proteomes" id="UP000077755">
    <property type="component" value="Chromosome 3"/>
</dbReference>
<accession>A0AAF0WJB8</accession>
<feature type="transmembrane region" description="Helical" evidence="2">
    <location>
        <begin position="529"/>
        <end position="553"/>
    </location>
</feature>
<keyword evidence="4" id="KW-1185">Reference proteome</keyword>
<gene>
    <name evidence="3" type="ORF">DCAR_0310184</name>
</gene>
<reference evidence="3" key="2">
    <citation type="submission" date="2022-03" db="EMBL/GenBank/DDBJ databases">
        <title>Draft title - Genomic analysis of global carrot germplasm unveils the trajectory of domestication and the origin of high carotenoid orange carrot.</title>
        <authorList>
            <person name="Iorizzo M."/>
            <person name="Ellison S."/>
            <person name="Senalik D."/>
            <person name="Macko-Podgorni A."/>
            <person name="Grzebelus D."/>
            <person name="Bostan H."/>
            <person name="Rolling W."/>
            <person name="Curaba J."/>
            <person name="Simon P."/>
        </authorList>
    </citation>
    <scope>NUCLEOTIDE SEQUENCE</scope>
    <source>
        <tissue evidence="3">Leaf</tissue>
    </source>
</reference>
<keyword evidence="2" id="KW-1133">Transmembrane helix</keyword>
<organism evidence="3 4">
    <name type="scientific">Daucus carota subsp. sativus</name>
    <name type="common">Carrot</name>
    <dbReference type="NCBI Taxonomy" id="79200"/>
    <lineage>
        <taxon>Eukaryota</taxon>
        <taxon>Viridiplantae</taxon>
        <taxon>Streptophyta</taxon>
        <taxon>Embryophyta</taxon>
        <taxon>Tracheophyta</taxon>
        <taxon>Spermatophyta</taxon>
        <taxon>Magnoliopsida</taxon>
        <taxon>eudicotyledons</taxon>
        <taxon>Gunneridae</taxon>
        <taxon>Pentapetalae</taxon>
        <taxon>asterids</taxon>
        <taxon>campanulids</taxon>
        <taxon>Apiales</taxon>
        <taxon>Apiaceae</taxon>
        <taxon>Apioideae</taxon>
        <taxon>Scandiceae</taxon>
        <taxon>Daucinae</taxon>
        <taxon>Daucus</taxon>
        <taxon>Daucus sect. Daucus</taxon>
    </lineage>
</organism>
<evidence type="ECO:0000256" key="1">
    <source>
        <dbReference type="SAM" id="MobiDB-lite"/>
    </source>
</evidence>
<reference evidence="3" key="1">
    <citation type="journal article" date="2016" name="Nat. Genet.">
        <title>A high-quality carrot genome assembly provides new insights into carotenoid accumulation and asterid genome evolution.</title>
        <authorList>
            <person name="Iorizzo M."/>
            <person name="Ellison S."/>
            <person name="Senalik D."/>
            <person name="Zeng P."/>
            <person name="Satapoomin P."/>
            <person name="Huang J."/>
            <person name="Bowman M."/>
            <person name="Iovene M."/>
            <person name="Sanseverino W."/>
            <person name="Cavagnaro P."/>
            <person name="Yildiz M."/>
            <person name="Macko-Podgorni A."/>
            <person name="Moranska E."/>
            <person name="Grzebelus E."/>
            <person name="Grzebelus D."/>
            <person name="Ashrafi H."/>
            <person name="Zheng Z."/>
            <person name="Cheng S."/>
            <person name="Spooner D."/>
            <person name="Van Deynze A."/>
            <person name="Simon P."/>
        </authorList>
    </citation>
    <scope>NUCLEOTIDE SEQUENCE</scope>
    <source>
        <tissue evidence="3">Leaf</tissue>
    </source>
</reference>
<dbReference type="InterPro" id="IPR052843">
    <property type="entry name" value="ER_body_metal_sequester"/>
</dbReference>
<proteinExistence type="predicted"/>
<feature type="transmembrane region" description="Helical" evidence="2">
    <location>
        <begin position="478"/>
        <end position="497"/>
    </location>
</feature>
<evidence type="ECO:0000256" key="2">
    <source>
        <dbReference type="SAM" id="Phobius"/>
    </source>
</evidence>
<sequence length="648" mass="71739">METCINSVNQVTKESSDIEQHLRQESKLEHETQLKHSSWCSSDILPSEISPEEDGKYFKSSRYKEIRSGDASLVHESDCESTELDVERVLSKQDTHDLYCPNCKSCITRRVIIRKRKRRLRYSGEDSKRNKLEEGLGSDPISVSVATTINPFHGTVDTCLDGIAAPTSINYVQDQEPEIFRCLSCFSIFSPTGNGFKLLRMFGDRRDEDNLQDHPQTPTVKKNWFSTLFKIDRRTGGMADVEPHDTEVLIPSNSTRETGIISVLHNSSSHAQTDLGREYVEPGAPGSTEDGTNALPHQEVSLGTSGGQENLDYQVFMNMDKQNGDSLGGEAPPPAVYDDREIVQSEITGPEEGGNKRSHFTRRKLKFNVKLPNKSSDAGFDAIKGKWKINSFLITVETCPVEPLAAQRMQNLTDPAESGNLQYPEIRMQINEQRHTSTEGIQGMEIIKSIIYGGLVELITSLAVVSSAAGSYVTTLNVFALGMANLIGGLFIIGHNLSELKYNQKTEASDQSAEPIDQYHELLGQRRNFLLHAVFAILSYLIFGSLPPVVYGFSFQKSDDRDLKLVAVAVVAVLGIIILAAGKAYVQRAPRSYVKTVLYYVVTALMASGVSYAAGNLINMFLKKFGAFQPNLVVTLPETTEPAAWASF</sequence>
<dbReference type="EMBL" id="CP093345">
    <property type="protein sequence ID" value="WOG90937.1"/>
    <property type="molecule type" value="Genomic_DNA"/>
</dbReference>
<evidence type="ECO:0008006" key="5">
    <source>
        <dbReference type="Google" id="ProtNLM"/>
    </source>
</evidence>
<keyword evidence="2" id="KW-0472">Membrane</keyword>
<name>A0AAF0WJB8_DAUCS</name>
<dbReference type="AlphaFoldDB" id="A0AAF0WJB8"/>
<feature type="transmembrane region" description="Helical" evidence="2">
    <location>
        <begin position="598"/>
        <end position="622"/>
    </location>
</feature>
<evidence type="ECO:0000313" key="3">
    <source>
        <dbReference type="EMBL" id="WOG90937.1"/>
    </source>
</evidence>